<dbReference type="InterPro" id="IPR036188">
    <property type="entry name" value="FAD/NAD-bd_sf"/>
</dbReference>
<dbReference type="Pfam" id="PF13738">
    <property type="entry name" value="Pyr_redox_3"/>
    <property type="match status" value="1"/>
</dbReference>
<protein>
    <submittedName>
        <fullName evidence="2">Pyr_redox_2 domain-containing protein</fullName>
    </submittedName>
</protein>
<dbReference type="OrthoDB" id="412005at2759"/>
<organism evidence="1 2">
    <name type="scientific">Haemonchus contortus</name>
    <name type="common">Barber pole worm</name>
    <dbReference type="NCBI Taxonomy" id="6289"/>
    <lineage>
        <taxon>Eukaryota</taxon>
        <taxon>Metazoa</taxon>
        <taxon>Ecdysozoa</taxon>
        <taxon>Nematoda</taxon>
        <taxon>Chromadorea</taxon>
        <taxon>Rhabditida</taxon>
        <taxon>Rhabditina</taxon>
        <taxon>Rhabditomorpha</taxon>
        <taxon>Strongyloidea</taxon>
        <taxon>Trichostrongylidae</taxon>
        <taxon>Haemonchus</taxon>
    </lineage>
</organism>
<proteinExistence type="predicted"/>
<evidence type="ECO:0000313" key="1">
    <source>
        <dbReference type="Proteomes" id="UP000025227"/>
    </source>
</evidence>
<dbReference type="InterPro" id="IPR029731">
    <property type="entry name" value="OSGIN1/2"/>
</dbReference>
<dbReference type="WBParaSite" id="HCON_00097390-00001">
    <property type="protein sequence ID" value="HCON_00097390-00001"/>
    <property type="gene ID" value="HCON_00097390"/>
</dbReference>
<accession>A0A7I4YHC0</accession>
<keyword evidence="1" id="KW-1185">Reference proteome</keyword>
<dbReference type="OMA" id="ASWDIQT"/>
<dbReference type="SUPFAM" id="SSF51905">
    <property type="entry name" value="FAD/NAD(P)-binding domain"/>
    <property type="match status" value="1"/>
</dbReference>
<name>A0A7I4YHC0_HAECO</name>
<evidence type="ECO:0000313" key="2">
    <source>
        <dbReference type="WBParaSite" id="HCON_00097390-00001"/>
    </source>
</evidence>
<dbReference type="Proteomes" id="UP000025227">
    <property type="component" value="Unplaced"/>
</dbReference>
<reference evidence="2" key="1">
    <citation type="submission" date="2020-12" db="UniProtKB">
        <authorList>
            <consortium name="WormBaseParasite"/>
        </authorList>
    </citation>
    <scope>IDENTIFICATION</scope>
    <source>
        <strain evidence="2">MHco3</strain>
    </source>
</reference>
<dbReference type="AlphaFoldDB" id="A0A7I4YHC0"/>
<dbReference type="PANTHER" id="PTHR15192:SF8">
    <property type="entry name" value="FAD_NAD(P)-BINDING DOMAIN-CONTAINING PROTEIN"/>
    <property type="match status" value="1"/>
</dbReference>
<dbReference type="PANTHER" id="PTHR15192">
    <property type="entry name" value="PROTEIN CBG05349"/>
    <property type="match status" value="1"/>
</dbReference>
<sequence length="462" mass="51086">MTTKGMGDRWSTADGRLGGHAHFSLAFRTMRRHDQADVPVIIIGNGPAGLSLSAFLSGILPYYNPATPHPDPLLHEKLLGNLGQSLIDQDLDWCYSSDSVGGSTRPLSVLYDSLVRPGADLGAQISSRLTWQTDETKYIPHLVLGETPVGGSWNNYDPEMLAVSFSSWLDLPGFSISEWLQGTPLVPRLPSVAIVEYMKSYVKEMGLSKNIISHTKVTSVKKTGELWTVSGKRKDGLGFSFTAKHVVLACGKMKSRKIELPTHNPSLPIVYDIVALRSRLAKDSIGTNANDARVVVIGDGISSADAVRVCLEHEIPVLHVMRRTERQLRNSVLSRLSPLHYGEYHSIYRLMIGRDTHPLYEMSYASSVIDVDQKSVVTITTPKEDRYEKCSMLMVCIGRVSDLEGILAEKYTFTGYQSDEDPTLFCVGSLAGDHFVRYVVGGSLEVARSLNEYYKDKNNNDT</sequence>
<dbReference type="Gene3D" id="3.50.50.60">
    <property type="entry name" value="FAD/NAD(P)-binding domain"/>
    <property type="match status" value="1"/>
</dbReference>